<organism evidence="2 3">
    <name type="scientific">Streptacidiphilus monticola</name>
    <dbReference type="NCBI Taxonomy" id="2161674"/>
    <lineage>
        <taxon>Bacteria</taxon>
        <taxon>Bacillati</taxon>
        <taxon>Actinomycetota</taxon>
        <taxon>Actinomycetes</taxon>
        <taxon>Kitasatosporales</taxon>
        <taxon>Streptomycetaceae</taxon>
        <taxon>Streptacidiphilus</taxon>
    </lineage>
</organism>
<sequence length="221" mass="23685">MNEHPLSAAAGSRHDYLPAAGRDAFLPFYDRLTALLGVPALHRALVEQADLADGQRLLEIGCGTGNLSVRVKQARPGVEVVGLDPDPLALARAERKARGLDAVSFERGYAQRLPYPDASFDRVLSALMLHHLDRDTKGAAAAEALRVLRPGGSLHVVDFAGPRHGIHGRLAQRMVRAGHTADNADGGLGRLLSAAGFDRAVISSRRHPVLGEITFYRGTRA</sequence>
<dbReference type="PANTHER" id="PTHR43591">
    <property type="entry name" value="METHYLTRANSFERASE"/>
    <property type="match status" value="1"/>
</dbReference>
<evidence type="ECO:0000313" key="3">
    <source>
        <dbReference type="Proteomes" id="UP001596174"/>
    </source>
</evidence>
<name>A0ABW1G796_9ACTN</name>
<keyword evidence="3" id="KW-1185">Reference proteome</keyword>
<comment type="caution">
    <text evidence="2">The sequence shown here is derived from an EMBL/GenBank/DDBJ whole genome shotgun (WGS) entry which is preliminary data.</text>
</comment>
<dbReference type="PANTHER" id="PTHR43591:SF24">
    <property type="entry name" value="2-METHOXY-6-POLYPRENYL-1,4-BENZOQUINOL METHYLASE, MITOCHONDRIAL"/>
    <property type="match status" value="1"/>
</dbReference>
<accession>A0ABW1G796</accession>
<dbReference type="GO" id="GO:0032259">
    <property type="term" value="P:methylation"/>
    <property type="evidence" value="ECO:0007669"/>
    <property type="project" value="UniProtKB-KW"/>
</dbReference>
<dbReference type="RefSeq" id="WP_380586435.1">
    <property type="nucleotide sequence ID" value="NZ_JBHSQJ010000099.1"/>
</dbReference>
<dbReference type="SUPFAM" id="SSF53335">
    <property type="entry name" value="S-adenosyl-L-methionine-dependent methyltransferases"/>
    <property type="match status" value="1"/>
</dbReference>
<dbReference type="EC" id="2.1.1.-" evidence="2"/>
<dbReference type="GO" id="GO:0008168">
    <property type="term" value="F:methyltransferase activity"/>
    <property type="evidence" value="ECO:0007669"/>
    <property type="project" value="UniProtKB-KW"/>
</dbReference>
<dbReference type="EMBL" id="JBHSQJ010000099">
    <property type="protein sequence ID" value="MFC5910017.1"/>
    <property type="molecule type" value="Genomic_DNA"/>
</dbReference>
<dbReference type="Pfam" id="PF13649">
    <property type="entry name" value="Methyltransf_25"/>
    <property type="match status" value="1"/>
</dbReference>
<dbReference type="Proteomes" id="UP001596174">
    <property type="component" value="Unassembled WGS sequence"/>
</dbReference>
<dbReference type="InterPro" id="IPR029063">
    <property type="entry name" value="SAM-dependent_MTases_sf"/>
</dbReference>
<protein>
    <submittedName>
        <fullName evidence="2">Class I SAM-dependent methyltransferase</fullName>
        <ecNumber evidence="2">2.1.1.-</ecNumber>
    </submittedName>
</protein>
<reference evidence="3" key="1">
    <citation type="journal article" date="2019" name="Int. J. Syst. Evol. Microbiol.">
        <title>The Global Catalogue of Microorganisms (GCM) 10K type strain sequencing project: providing services to taxonomists for standard genome sequencing and annotation.</title>
        <authorList>
            <consortium name="The Broad Institute Genomics Platform"/>
            <consortium name="The Broad Institute Genome Sequencing Center for Infectious Disease"/>
            <person name="Wu L."/>
            <person name="Ma J."/>
        </authorList>
    </citation>
    <scope>NUCLEOTIDE SEQUENCE [LARGE SCALE GENOMIC DNA]</scope>
    <source>
        <strain evidence="3">JCM 4816</strain>
    </source>
</reference>
<keyword evidence="2" id="KW-0808">Transferase</keyword>
<keyword evidence="2" id="KW-0489">Methyltransferase</keyword>
<feature type="domain" description="Methyltransferase" evidence="1">
    <location>
        <begin position="58"/>
        <end position="152"/>
    </location>
</feature>
<proteinExistence type="predicted"/>
<dbReference type="InterPro" id="IPR041698">
    <property type="entry name" value="Methyltransf_25"/>
</dbReference>
<gene>
    <name evidence="2" type="ORF">ACFP3V_22710</name>
</gene>
<evidence type="ECO:0000259" key="1">
    <source>
        <dbReference type="Pfam" id="PF13649"/>
    </source>
</evidence>
<evidence type="ECO:0000313" key="2">
    <source>
        <dbReference type="EMBL" id="MFC5910017.1"/>
    </source>
</evidence>
<dbReference type="Gene3D" id="3.40.50.150">
    <property type="entry name" value="Vaccinia Virus protein VP39"/>
    <property type="match status" value="1"/>
</dbReference>
<dbReference type="CDD" id="cd02440">
    <property type="entry name" value="AdoMet_MTases"/>
    <property type="match status" value="1"/>
</dbReference>